<evidence type="ECO:0000256" key="10">
    <source>
        <dbReference type="ARBA" id="ARBA00038934"/>
    </source>
</evidence>
<dbReference type="AlphaFoldDB" id="A0A8R1X1R0"/>
<comment type="similarity">
    <text evidence="9">Belongs to the glycosyltransferase 8 family. Glycogenin subfamily.</text>
</comment>
<comment type="cofactor">
    <cofactor evidence="1">
        <name>Mn(2+)</name>
        <dbReference type="ChEBI" id="CHEBI:29035"/>
    </cofactor>
</comment>
<keyword evidence="8" id="KW-0464">Manganese</keyword>
<evidence type="ECO:0000256" key="6">
    <source>
        <dbReference type="ARBA" id="ARBA00023056"/>
    </source>
</evidence>
<sequence length="782" mass="87819">MSSPNNAWVTLATNDSYSLGALVLAHSLKTVGTVHKLAILITPGVTAPMKQQIEAVFDEVKVVDVLDSKDQTHLALMCRPELGVTFTKLHCWTFTNYDKCVFLDADTLVLQNCDELFEREELSAAPDPGWPDCFNSGVFVYKPSQDTFGQLLEFARTRGSFDGGDQGLLNMFFKEWSNTDISKHLSFTYNVVWSSTYSYLPALKQFGQNMKIVHFISSSKPWLQSFNTETRLVTSKHGGSGLQELLQLWWDLFCRHVHPRLSTEMIESRLSSRYSYDFHPKSHNKNNTSDNYTPHNLNNYTPDNNYTSDSTSNNYYIPTYEPPKEDHYDFTDPWDVYLVEKNEQKNDEVEKEYVSGDRNLVEVCSNNHCEQEVENYYCKNNFETEEQTRDCSFQNNLVEECNKFGNYEQNNEQYVEEVREFNEEKQLPEPDRSISETQNPACSDDIPSNPFSGLSVNNCRPDSPTHCEVPKDQICHIDGGLAGQFARVPLGEKTPDQKALEDFLRRQSWEQGNMDYLGRDSFSNIWSKINETLGNVPEVSIEAVAVTTPTPPEVVHTEEPRPLKSALKKTSTTIPPVSSELEVDSSDLAIKQLEKLDLSKDILKELKTPDTPTVTAPTPPTTPATQAQESVKPVSVESVKETIKSDDTIKESQQPAELESTKSESTELVQELPTSEACTLKSVEEELPKPELVEPVKETSDASTESKESSKLEENSSKSDSPAPKTDEPVKNVAQPSEIAQASQISVDNSTPLVSNDPPVAPKRTNKGSPSVSKNTKSSEKK</sequence>
<feature type="compositionally biased region" description="Basic and acidic residues" evidence="14">
    <location>
        <begin position="638"/>
        <end position="650"/>
    </location>
</feature>
<dbReference type="Proteomes" id="UP000007819">
    <property type="component" value="Chromosome A1"/>
</dbReference>
<dbReference type="GO" id="GO:0008466">
    <property type="term" value="F:glycogenin glucosyltransferase activity"/>
    <property type="evidence" value="ECO:0007669"/>
    <property type="project" value="UniProtKB-EC"/>
</dbReference>
<dbReference type="PANTHER" id="PTHR11183">
    <property type="entry name" value="GLYCOGENIN SUBFAMILY MEMBER"/>
    <property type="match status" value="1"/>
</dbReference>
<feature type="compositionally biased region" description="Low complexity" evidence="14">
    <location>
        <begin position="623"/>
        <end position="637"/>
    </location>
</feature>
<reference evidence="15" key="2">
    <citation type="submission" date="2022-06" db="UniProtKB">
        <authorList>
            <consortium name="EnsemblMetazoa"/>
        </authorList>
    </citation>
    <scope>IDENTIFICATION</scope>
</reference>
<evidence type="ECO:0000256" key="9">
    <source>
        <dbReference type="ARBA" id="ARBA00038162"/>
    </source>
</evidence>
<keyword evidence="7" id="KW-0325">Glycoprotein</keyword>
<dbReference type="CTD" id="37419"/>
<dbReference type="OrthoDB" id="2014201at2759"/>
<dbReference type="CDD" id="cd02537">
    <property type="entry name" value="GT8_Glycogenin"/>
    <property type="match status" value="1"/>
</dbReference>
<dbReference type="GO" id="GO:0005978">
    <property type="term" value="P:glycogen biosynthetic process"/>
    <property type="evidence" value="ECO:0007669"/>
    <property type="project" value="UniProtKB-KW"/>
</dbReference>
<proteinExistence type="inferred from homology"/>
<accession>A0A8R1X1R0</accession>
<evidence type="ECO:0000256" key="1">
    <source>
        <dbReference type="ARBA" id="ARBA00001936"/>
    </source>
</evidence>
<dbReference type="InterPro" id="IPR029044">
    <property type="entry name" value="Nucleotide-diphossugar_trans"/>
</dbReference>
<keyword evidence="4" id="KW-0808">Transferase</keyword>
<keyword evidence="6" id="KW-0320">Glycogen biosynthesis</keyword>
<comment type="function">
    <text evidence="13">Self-glucosylating initiator of glycogen synthesis. It catalyzes the formation of a short alpha (1,4)-glucosyl chain covalently attached via a glucose 1-O-tyrosyl linkage to internal tyrosine residues and these chains act as primers for the elongation reaction catalyzed by glycogen synthase.</text>
</comment>
<organism evidence="15 16">
    <name type="scientific">Acyrthosiphon pisum</name>
    <name type="common">Pea aphid</name>
    <dbReference type="NCBI Taxonomy" id="7029"/>
    <lineage>
        <taxon>Eukaryota</taxon>
        <taxon>Metazoa</taxon>
        <taxon>Ecdysozoa</taxon>
        <taxon>Arthropoda</taxon>
        <taxon>Hexapoda</taxon>
        <taxon>Insecta</taxon>
        <taxon>Pterygota</taxon>
        <taxon>Neoptera</taxon>
        <taxon>Paraneoptera</taxon>
        <taxon>Hemiptera</taxon>
        <taxon>Sternorrhyncha</taxon>
        <taxon>Aphidomorpha</taxon>
        <taxon>Aphidoidea</taxon>
        <taxon>Aphididae</taxon>
        <taxon>Macrosiphini</taxon>
        <taxon>Acyrthosiphon</taxon>
    </lineage>
</organism>
<dbReference type="GO" id="GO:0005737">
    <property type="term" value="C:cytoplasm"/>
    <property type="evidence" value="ECO:0007669"/>
    <property type="project" value="UniProtKB-SubCell"/>
</dbReference>
<evidence type="ECO:0000256" key="7">
    <source>
        <dbReference type="ARBA" id="ARBA00023180"/>
    </source>
</evidence>
<name>A0A8R1X1R0_ACYPI</name>
<dbReference type="Pfam" id="PF01501">
    <property type="entry name" value="Glyco_transf_8"/>
    <property type="match status" value="1"/>
</dbReference>
<feature type="compositionally biased region" description="Basic and acidic residues" evidence="14">
    <location>
        <begin position="682"/>
        <end position="717"/>
    </location>
</feature>
<evidence type="ECO:0000256" key="13">
    <source>
        <dbReference type="ARBA" id="ARBA00057883"/>
    </source>
</evidence>
<evidence type="ECO:0000256" key="2">
    <source>
        <dbReference type="ARBA" id="ARBA00004496"/>
    </source>
</evidence>
<feature type="compositionally biased region" description="Polar residues" evidence="14">
    <location>
        <begin position="767"/>
        <end position="776"/>
    </location>
</feature>
<dbReference type="Gene3D" id="3.90.550.10">
    <property type="entry name" value="Spore Coat Polysaccharide Biosynthesis Protein SpsA, Chain A"/>
    <property type="match status" value="1"/>
</dbReference>
<comment type="subcellular location">
    <subcellularLocation>
        <location evidence="2">Cytoplasm</location>
    </subcellularLocation>
</comment>
<evidence type="ECO:0000256" key="12">
    <source>
        <dbReference type="ARBA" id="ARBA00052293"/>
    </source>
</evidence>
<reference evidence="16" key="1">
    <citation type="submission" date="2010-06" db="EMBL/GenBank/DDBJ databases">
        <authorList>
            <person name="Jiang H."/>
            <person name="Abraham K."/>
            <person name="Ali S."/>
            <person name="Alsbrooks S.L."/>
            <person name="Anim B.N."/>
            <person name="Anosike U.S."/>
            <person name="Attaway T."/>
            <person name="Bandaranaike D.P."/>
            <person name="Battles P.K."/>
            <person name="Bell S.N."/>
            <person name="Bell A.V."/>
            <person name="Beltran B."/>
            <person name="Bickham C."/>
            <person name="Bustamante Y."/>
            <person name="Caleb T."/>
            <person name="Canada A."/>
            <person name="Cardenas V."/>
            <person name="Carter K."/>
            <person name="Chacko J."/>
            <person name="Chandrabose M.N."/>
            <person name="Chavez D."/>
            <person name="Chavez A."/>
            <person name="Chen L."/>
            <person name="Chu H.-S."/>
            <person name="Claassen K.J."/>
            <person name="Cockrell R."/>
            <person name="Collins M."/>
            <person name="Cooper J.A."/>
            <person name="Cree A."/>
            <person name="Curry S.M."/>
            <person name="Da Y."/>
            <person name="Dao M.D."/>
            <person name="Das B."/>
            <person name="Davila M.-L."/>
            <person name="Davy-Carroll L."/>
            <person name="Denson S."/>
            <person name="Dinh H."/>
            <person name="Ebong V.E."/>
            <person name="Edwards J.R."/>
            <person name="Egan A."/>
            <person name="El-Daye J."/>
            <person name="Escobedo L."/>
            <person name="Fernandez S."/>
            <person name="Fernando P.R."/>
            <person name="Flagg N."/>
            <person name="Forbes L.D."/>
            <person name="Fowler R.G."/>
            <person name="Fu Q."/>
            <person name="Gabisi R.A."/>
            <person name="Ganer J."/>
            <person name="Garbino Pronczuk A."/>
            <person name="Garcia R.M."/>
            <person name="Garner T."/>
            <person name="Garrett T.E."/>
            <person name="Gonzalez D.A."/>
            <person name="Hamid H."/>
            <person name="Hawkins E.S."/>
            <person name="Hirani K."/>
            <person name="Hogues M.E."/>
            <person name="Hollins B."/>
            <person name="Hsiao C.-H."/>
            <person name="Jabil R."/>
            <person name="James M.L."/>
            <person name="Jhangiani S.N."/>
            <person name="Johnson B."/>
            <person name="Johnson Q."/>
            <person name="Joshi V."/>
            <person name="Kalu J.B."/>
            <person name="Kam C."/>
            <person name="Kashfia A."/>
            <person name="Keebler J."/>
            <person name="Kisamo H."/>
            <person name="Kovar C.L."/>
            <person name="Lago L.A."/>
            <person name="Lai C.-Y."/>
            <person name="Laidlaw J."/>
            <person name="Lara F."/>
            <person name="Le T.-K."/>
            <person name="Lee S.L."/>
            <person name="Legall F.H."/>
            <person name="Lemon S.J."/>
            <person name="Lewis L.R."/>
            <person name="Li B."/>
            <person name="Liu Y."/>
            <person name="Liu Y.-S."/>
            <person name="Lopez J."/>
            <person name="Lozado R.J."/>
            <person name="Lu J."/>
            <person name="Madu R.C."/>
            <person name="Maheshwari M."/>
            <person name="Maheshwari R."/>
            <person name="Malloy K."/>
            <person name="Martinez E."/>
            <person name="Mathew T."/>
            <person name="Mercado I.C."/>
            <person name="Mercado C."/>
            <person name="Meyer B."/>
            <person name="Montgomery K."/>
            <person name="Morgan M.B."/>
            <person name="Munidasa M."/>
            <person name="Nazareth L.V."/>
            <person name="Nelson J."/>
            <person name="Ng B.M."/>
            <person name="Nguyen N.B."/>
            <person name="Nguyen P.Q."/>
            <person name="Nguyen T."/>
            <person name="Obregon M."/>
            <person name="Okwuonu G.O."/>
            <person name="Onwere C.G."/>
            <person name="Orozco G."/>
            <person name="Parra A."/>
            <person name="Patel S."/>
            <person name="Patil S."/>
            <person name="Perez A."/>
            <person name="Perez Y."/>
            <person name="Pham C."/>
            <person name="Primus E.L."/>
            <person name="Pu L.-L."/>
            <person name="Puazo M."/>
            <person name="Qin X."/>
            <person name="Quiroz J.B."/>
            <person name="Reese J."/>
            <person name="Richards S."/>
            <person name="Rives C.M."/>
            <person name="Robberts R."/>
            <person name="Ruiz S.J."/>
            <person name="Ruiz M.J."/>
            <person name="Santibanez J."/>
            <person name="Schneider B.W."/>
            <person name="Sisson I."/>
            <person name="Smith M."/>
            <person name="Sodergren E."/>
            <person name="Song X.-Z."/>
            <person name="Song B.B."/>
            <person name="Summersgill H."/>
            <person name="Thelus R."/>
            <person name="Thornton R.D."/>
            <person name="Trejos Z.Y."/>
            <person name="Usmani K."/>
            <person name="Vattathil S."/>
            <person name="Villasana D."/>
            <person name="Walker D.L."/>
            <person name="Wang S."/>
            <person name="Wang K."/>
            <person name="White C.S."/>
            <person name="Williams A.C."/>
            <person name="Williamson J."/>
            <person name="Wilson K."/>
            <person name="Woghiren I.O."/>
            <person name="Woodworth J.R."/>
            <person name="Worley K.C."/>
            <person name="Wright R.A."/>
            <person name="Wu W."/>
            <person name="Young L."/>
            <person name="Zhang L."/>
            <person name="Zhang J."/>
            <person name="Zhu Y."/>
            <person name="Muzny D.M."/>
            <person name="Weinstock G."/>
            <person name="Gibbs R.A."/>
        </authorList>
    </citation>
    <scope>NUCLEOTIDE SEQUENCE [LARGE SCALE GENOMIC DNA]</scope>
    <source>
        <strain evidence="16">LSR1</strain>
    </source>
</reference>
<evidence type="ECO:0000313" key="16">
    <source>
        <dbReference type="Proteomes" id="UP000007819"/>
    </source>
</evidence>
<comment type="catalytic activity">
    <reaction evidence="11">
        <text>[1,4-alpha-D-glucosyl](n)-L-tyrosyl-[glycogenin] + UDP-alpha-D-glucose = [1,4-alpha-D-glucosyl](n+1)-L-tyrosyl-[glycogenin] + UDP + H(+)</text>
        <dbReference type="Rhea" id="RHEA:56560"/>
        <dbReference type="Rhea" id="RHEA-COMP:14606"/>
        <dbReference type="Rhea" id="RHEA-COMP:14607"/>
        <dbReference type="ChEBI" id="CHEBI:15378"/>
        <dbReference type="ChEBI" id="CHEBI:58223"/>
        <dbReference type="ChEBI" id="CHEBI:58885"/>
        <dbReference type="ChEBI" id="CHEBI:140574"/>
        <dbReference type="EC" id="2.4.1.186"/>
    </reaction>
</comment>
<evidence type="ECO:0000256" key="11">
    <source>
        <dbReference type="ARBA" id="ARBA00050886"/>
    </source>
</evidence>
<comment type="catalytic activity">
    <reaction evidence="12">
        <text>L-tyrosyl-[glycogenin] + UDP-alpha-D-glucose = alpha-D-glucosyl-L-tyrosyl-[glycogenin] + UDP + H(+)</text>
        <dbReference type="Rhea" id="RHEA:23360"/>
        <dbReference type="Rhea" id="RHEA-COMP:14604"/>
        <dbReference type="Rhea" id="RHEA-COMP:14605"/>
        <dbReference type="ChEBI" id="CHEBI:15378"/>
        <dbReference type="ChEBI" id="CHEBI:46858"/>
        <dbReference type="ChEBI" id="CHEBI:58223"/>
        <dbReference type="ChEBI" id="CHEBI:58885"/>
        <dbReference type="ChEBI" id="CHEBI:140573"/>
        <dbReference type="EC" id="2.4.1.186"/>
    </reaction>
</comment>
<feature type="region of interest" description="Disordered" evidence="14">
    <location>
        <begin position="421"/>
        <end position="447"/>
    </location>
</feature>
<feature type="region of interest" description="Disordered" evidence="14">
    <location>
        <begin position="551"/>
        <end position="581"/>
    </location>
</feature>
<feature type="compositionally biased region" description="Basic and acidic residues" evidence="14">
    <location>
        <begin position="421"/>
        <end position="434"/>
    </location>
</feature>
<dbReference type="EnsemblMetazoa" id="XM_008181876.3">
    <property type="protein sequence ID" value="XP_008180098.1"/>
    <property type="gene ID" value="LOC100164266"/>
</dbReference>
<evidence type="ECO:0000256" key="5">
    <source>
        <dbReference type="ARBA" id="ARBA00022723"/>
    </source>
</evidence>
<evidence type="ECO:0000256" key="3">
    <source>
        <dbReference type="ARBA" id="ARBA00022490"/>
    </source>
</evidence>
<feature type="compositionally biased region" description="Polar residues" evidence="14">
    <location>
        <begin position="734"/>
        <end position="754"/>
    </location>
</feature>
<dbReference type="RefSeq" id="XP_008180098.1">
    <property type="nucleotide sequence ID" value="XM_008181876.2"/>
</dbReference>
<evidence type="ECO:0000256" key="4">
    <source>
        <dbReference type="ARBA" id="ARBA00022679"/>
    </source>
</evidence>
<evidence type="ECO:0000313" key="15">
    <source>
        <dbReference type="EnsemblMetazoa" id="XP_008180098.1"/>
    </source>
</evidence>
<keyword evidence="5" id="KW-0479">Metal-binding</keyword>
<protein>
    <recommendedName>
        <fullName evidence="10">glycogenin glucosyltransferase</fullName>
        <ecNumber evidence="10">2.4.1.186</ecNumber>
    </recommendedName>
</protein>
<feature type="region of interest" description="Disordered" evidence="14">
    <location>
        <begin position="607"/>
        <end position="782"/>
    </location>
</feature>
<keyword evidence="3" id="KW-0963">Cytoplasm</keyword>
<keyword evidence="16" id="KW-1185">Reference proteome</keyword>
<evidence type="ECO:0000256" key="14">
    <source>
        <dbReference type="SAM" id="MobiDB-lite"/>
    </source>
</evidence>
<dbReference type="InterPro" id="IPR002495">
    <property type="entry name" value="Glyco_trans_8"/>
</dbReference>
<dbReference type="GO" id="GO:0046872">
    <property type="term" value="F:metal ion binding"/>
    <property type="evidence" value="ECO:0007669"/>
    <property type="project" value="UniProtKB-KW"/>
</dbReference>
<dbReference type="GeneID" id="100164266"/>
<evidence type="ECO:0000256" key="8">
    <source>
        <dbReference type="ARBA" id="ARBA00023211"/>
    </source>
</evidence>
<dbReference type="EC" id="2.4.1.186" evidence="10"/>
<dbReference type="SUPFAM" id="SSF53448">
    <property type="entry name" value="Nucleotide-diphospho-sugar transferases"/>
    <property type="match status" value="1"/>
</dbReference>
<dbReference type="InterPro" id="IPR050587">
    <property type="entry name" value="GNT1/Glycosyltrans_8"/>
</dbReference>
<dbReference type="FunFam" id="3.90.550.10:FF:000092">
    <property type="entry name" value="Glycogenin 2"/>
    <property type="match status" value="1"/>
</dbReference>